<dbReference type="PANTHER" id="PTHR40593">
    <property type="entry name" value="PENICILLIN-BINDING PROTEIN ACTIVATOR LPOB"/>
    <property type="match status" value="1"/>
</dbReference>
<name>A0A2N4XXD8_9GAMM</name>
<dbReference type="GO" id="GO:0030234">
    <property type="term" value="F:enzyme regulator activity"/>
    <property type="evidence" value="ECO:0007669"/>
    <property type="project" value="TreeGrafter"/>
</dbReference>
<gene>
    <name evidence="1" type="ORF">CEX73_00865</name>
</gene>
<dbReference type="EMBL" id="NJPO01000046">
    <property type="protein sequence ID" value="PLK59076.1"/>
    <property type="molecule type" value="Genomic_DNA"/>
</dbReference>
<accession>A0A2N4XXD8</accession>
<dbReference type="Pfam" id="PF13036">
    <property type="entry name" value="LpoB"/>
    <property type="match status" value="1"/>
</dbReference>
<dbReference type="PANTHER" id="PTHR40593:SF1">
    <property type="entry name" value="PENICILLIN-BINDING PROTEIN ACTIVATOR LPOB"/>
    <property type="match status" value="1"/>
</dbReference>
<proteinExistence type="predicted"/>
<evidence type="ECO:0000313" key="2">
    <source>
        <dbReference type="Proteomes" id="UP000234253"/>
    </source>
</evidence>
<dbReference type="GO" id="GO:0031241">
    <property type="term" value="C:periplasmic side of cell outer membrane"/>
    <property type="evidence" value="ECO:0007669"/>
    <property type="project" value="TreeGrafter"/>
</dbReference>
<dbReference type="RefSeq" id="WP_101626731.1">
    <property type="nucleotide sequence ID" value="NZ_NJPO01000046.1"/>
</dbReference>
<dbReference type="Proteomes" id="UP000234253">
    <property type="component" value="Unassembled WGS sequence"/>
</dbReference>
<dbReference type="InterPro" id="IPR014094">
    <property type="entry name" value="LpoB"/>
</dbReference>
<dbReference type="Gene3D" id="3.40.50.10610">
    <property type="entry name" value="ABC-type transport auxiliary lipoprotein component"/>
    <property type="match status" value="1"/>
</dbReference>
<dbReference type="GO" id="GO:0009252">
    <property type="term" value="P:peptidoglycan biosynthetic process"/>
    <property type="evidence" value="ECO:0007669"/>
    <property type="project" value="TreeGrafter"/>
</dbReference>
<protein>
    <submittedName>
        <fullName evidence="1">Penicillin-binding protein activator LpoB</fullName>
    </submittedName>
</protein>
<reference evidence="1 2" key="1">
    <citation type="submission" date="2017-06" db="EMBL/GenBank/DDBJ databases">
        <title>Metabolic interaction between xylem feeders and their symbionts.</title>
        <authorList>
            <person name="Chouaia B."/>
        </authorList>
    </citation>
    <scope>NUCLEOTIDE SEQUENCE [LARGE SCALE GENOMIC DNA]</scope>
    <source>
        <strain evidence="1 2">Gra</strain>
    </source>
</reference>
<comment type="caution">
    <text evidence="1">The sequence shown here is derived from an EMBL/GenBank/DDBJ whole genome shotgun (WGS) entry which is preliminary data.</text>
</comment>
<dbReference type="OrthoDB" id="6466283at2"/>
<organism evidence="1 2">
    <name type="scientific">Candidatus Palibaumannia cicadellinicola</name>
    <dbReference type="NCBI Taxonomy" id="186490"/>
    <lineage>
        <taxon>Bacteria</taxon>
        <taxon>Pseudomonadati</taxon>
        <taxon>Pseudomonadota</taxon>
        <taxon>Gammaproteobacteria</taxon>
        <taxon>Candidatus Palibaumannia</taxon>
    </lineage>
</organism>
<evidence type="ECO:0000313" key="1">
    <source>
        <dbReference type="EMBL" id="PLK59076.1"/>
    </source>
</evidence>
<dbReference type="AlphaFoldDB" id="A0A2N4XXD8"/>
<sequence length="185" mass="20451">MIKNIFFILLTTTPLLTSSIAIVKAQQVVTELLPELSTSEPVLMPPKFKSINWEASLYPLVNNMMLANDIHEDSVLLVNTMTNSTNGNLQSRQATATLSSLIPNDSHFRVVRADVLNSARMKLGLSEDDRLESRSKAIGLARYLNAQYVLYSIASGDIKQPDLDMQLMLVQTGEIVWSGKGVAQE</sequence>